<dbReference type="Pfam" id="PF00990">
    <property type="entry name" value="GGDEF"/>
    <property type="match status" value="1"/>
</dbReference>
<dbReference type="Pfam" id="PF00989">
    <property type="entry name" value="PAS"/>
    <property type="match status" value="1"/>
</dbReference>
<organism evidence="4 5">
    <name type="scientific">Psychrilyobacter piezotolerans</name>
    <dbReference type="NCBI Taxonomy" id="2293438"/>
    <lineage>
        <taxon>Bacteria</taxon>
        <taxon>Fusobacteriati</taxon>
        <taxon>Fusobacteriota</taxon>
        <taxon>Fusobacteriia</taxon>
        <taxon>Fusobacteriales</taxon>
        <taxon>Fusobacteriaceae</taxon>
        <taxon>Psychrilyobacter</taxon>
    </lineage>
</organism>
<dbReference type="CDD" id="cd01948">
    <property type="entry name" value="EAL"/>
    <property type="match status" value="1"/>
</dbReference>
<accession>A0ABX9KJG4</accession>
<dbReference type="PROSITE" id="PS50883">
    <property type="entry name" value="EAL"/>
    <property type="match status" value="1"/>
</dbReference>
<feature type="domain" description="GGDEF" evidence="3">
    <location>
        <begin position="275"/>
        <end position="408"/>
    </location>
</feature>
<dbReference type="InterPro" id="IPR052155">
    <property type="entry name" value="Biofilm_reg_signaling"/>
</dbReference>
<dbReference type="CDD" id="cd00130">
    <property type="entry name" value="PAS"/>
    <property type="match status" value="1"/>
</dbReference>
<keyword evidence="5" id="KW-1185">Reference proteome</keyword>
<dbReference type="InterPro" id="IPR001633">
    <property type="entry name" value="EAL_dom"/>
</dbReference>
<dbReference type="Pfam" id="PF00563">
    <property type="entry name" value="EAL"/>
    <property type="match status" value="1"/>
</dbReference>
<comment type="caution">
    <text evidence="4">The sequence shown here is derived from an EMBL/GenBank/DDBJ whole genome shotgun (WGS) entry which is preliminary data.</text>
</comment>
<dbReference type="InterPro" id="IPR011006">
    <property type="entry name" value="CheY-like_superfamily"/>
</dbReference>
<dbReference type="SUPFAM" id="SSF52172">
    <property type="entry name" value="CheY-like"/>
    <property type="match status" value="1"/>
</dbReference>
<dbReference type="Gene3D" id="3.20.20.450">
    <property type="entry name" value="EAL domain"/>
    <property type="match status" value="1"/>
</dbReference>
<evidence type="ECO:0000259" key="1">
    <source>
        <dbReference type="PROSITE" id="PS50112"/>
    </source>
</evidence>
<dbReference type="SUPFAM" id="SSF141868">
    <property type="entry name" value="EAL domain-like"/>
    <property type="match status" value="1"/>
</dbReference>
<dbReference type="CDD" id="cd01949">
    <property type="entry name" value="GGDEF"/>
    <property type="match status" value="1"/>
</dbReference>
<evidence type="ECO:0000259" key="3">
    <source>
        <dbReference type="PROSITE" id="PS50887"/>
    </source>
</evidence>
<dbReference type="PROSITE" id="PS50112">
    <property type="entry name" value="PAS"/>
    <property type="match status" value="1"/>
</dbReference>
<dbReference type="NCBIfam" id="TIGR00229">
    <property type="entry name" value="sensory_box"/>
    <property type="match status" value="1"/>
</dbReference>
<reference evidence="4 5" key="1">
    <citation type="submission" date="2018-08" db="EMBL/GenBank/DDBJ databases">
        <title>Draft genome sequence of Psychrilyobacter sp. strain SD5 isolated from Black Sea water.</title>
        <authorList>
            <person name="Yadav S."/>
            <person name="Villanueva L."/>
            <person name="Damste J.S.S."/>
        </authorList>
    </citation>
    <scope>NUCLEOTIDE SEQUENCE [LARGE SCALE GENOMIC DNA]</scope>
    <source>
        <strain evidence="4 5">SD5</strain>
    </source>
</reference>
<dbReference type="PANTHER" id="PTHR44757">
    <property type="entry name" value="DIGUANYLATE CYCLASE DGCP"/>
    <property type="match status" value="1"/>
</dbReference>
<sequence>MILLITKEKDASLKKMKTLENLGYEALHTSSPEKALDLIINNKKINLVVIDINSIHNYIIFIENILAIRDIPIIYITSTTEKSPIEKINSACYGYLHDDSNDFIFDSTIKMAFNLFEKNERKNIYKSIFENHHAAMLVIDPKNDDIIQANPAAINFYGWNQKELTGMKITDLNILSKDKVHTEMQLAKSKKKNHFSFRHKLSNGAIKDVEVHAGSIVVGGKTRLLSIVNDVTKRKQAEKTIERLAYFDSLTSLPNRKMFFDNFPKAIIRAEQNNLKVALLYIDLDSFKDINDSFGHPTGDQLLVEVAKLFKKNLHKNNTVFRLGGDEFAITVENISNSQEGSKVADKLLSLLKNPFTLENNKLFSFASIGISIYPDDGLNVDTLLKNSDIAMYQAKNNGKNNYLFYTSKMNEIAKRKITIETNLRHALKNEELTLFYQPKIDFNDGKITGAESLLRWFPNKDESIPPSEFIPIAETSGLILEVDKWVLSTVCRQLKKWKDLGYPDQKISVNVSGMHFKQGRILKTLGDILDEIEIPPKSLEIEITEGIFLEDIKESALILEQLQSMGIDISVDDFGTGYSSFGYLKRLPVSTLKIDRSFISNAATNSDDASITKAIIMMAKLLNLKVIAEGVETIEQVELLHAEGCHEMQGYYFAKPMSIDKYEIFLDKL</sequence>
<name>A0ABX9KJG4_9FUSO</name>
<dbReference type="PROSITE" id="PS50887">
    <property type="entry name" value="GGDEF"/>
    <property type="match status" value="1"/>
</dbReference>
<dbReference type="InterPro" id="IPR035919">
    <property type="entry name" value="EAL_sf"/>
</dbReference>
<dbReference type="NCBIfam" id="TIGR00254">
    <property type="entry name" value="GGDEF"/>
    <property type="match status" value="1"/>
</dbReference>
<dbReference type="SUPFAM" id="SSF55073">
    <property type="entry name" value="Nucleotide cyclase"/>
    <property type="match status" value="1"/>
</dbReference>
<evidence type="ECO:0000259" key="2">
    <source>
        <dbReference type="PROSITE" id="PS50883"/>
    </source>
</evidence>
<dbReference type="PANTHER" id="PTHR44757:SF2">
    <property type="entry name" value="BIOFILM ARCHITECTURE MAINTENANCE PROTEIN MBAA"/>
    <property type="match status" value="1"/>
</dbReference>
<dbReference type="Gene3D" id="3.40.50.2300">
    <property type="match status" value="1"/>
</dbReference>
<dbReference type="RefSeq" id="WP_114641532.1">
    <property type="nucleotide sequence ID" value="NZ_JAACIO010000004.1"/>
</dbReference>
<dbReference type="Gene3D" id="3.30.70.270">
    <property type="match status" value="1"/>
</dbReference>
<dbReference type="InterPro" id="IPR000160">
    <property type="entry name" value="GGDEF_dom"/>
</dbReference>
<dbReference type="Gene3D" id="3.30.450.20">
    <property type="entry name" value="PAS domain"/>
    <property type="match status" value="1"/>
</dbReference>
<dbReference type="InterPro" id="IPR013767">
    <property type="entry name" value="PAS_fold"/>
</dbReference>
<dbReference type="InterPro" id="IPR035965">
    <property type="entry name" value="PAS-like_dom_sf"/>
</dbReference>
<feature type="domain" description="EAL" evidence="2">
    <location>
        <begin position="417"/>
        <end position="670"/>
    </location>
</feature>
<dbReference type="SMART" id="SM00091">
    <property type="entry name" value="PAS"/>
    <property type="match status" value="1"/>
</dbReference>
<feature type="domain" description="PAS" evidence="1">
    <location>
        <begin position="121"/>
        <end position="166"/>
    </location>
</feature>
<dbReference type="SMART" id="SM00052">
    <property type="entry name" value="EAL"/>
    <property type="match status" value="1"/>
</dbReference>
<proteinExistence type="predicted"/>
<dbReference type="InterPro" id="IPR029787">
    <property type="entry name" value="Nucleotide_cyclase"/>
</dbReference>
<dbReference type="Proteomes" id="UP000263486">
    <property type="component" value="Unassembled WGS sequence"/>
</dbReference>
<dbReference type="SMART" id="SM00267">
    <property type="entry name" value="GGDEF"/>
    <property type="match status" value="1"/>
</dbReference>
<dbReference type="InterPro" id="IPR043128">
    <property type="entry name" value="Rev_trsase/Diguanyl_cyclase"/>
</dbReference>
<dbReference type="SUPFAM" id="SSF55785">
    <property type="entry name" value="PYP-like sensor domain (PAS domain)"/>
    <property type="match status" value="1"/>
</dbReference>
<evidence type="ECO:0000313" key="4">
    <source>
        <dbReference type="EMBL" id="REI42491.1"/>
    </source>
</evidence>
<gene>
    <name evidence="4" type="ORF">DYH56_03800</name>
</gene>
<dbReference type="InterPro" id="IPR000014">
    <property type="entry name" value="PAS"/>
</dbReference>
<protein>
    <submittedName>
        <fullName evidence="4">EAL domain-containing protein</fullName>
    </submittedName>
</protein>
<dbReference type="EMBL" id="QUAJ01000004">
    <property type="protein sequence ID" value="REI42491.1"/>
    <property type="molecule type" value="Genomic_DNA"/>
</dbReference>
<evidence type="ECO:0000313" key="5">
    <source>
        <dbReference type="Proteomes" id="UP000263486"/>
    </source>
</evidence>